<feature type="transmembrane region" description="Helical" evidence="1">
    <location>
        <begin position="20"/>
        <end position="40"/>
    </location>
</feature>
<proteinExistence type="predicted"/>
<evidence type="ECO:0000313" key="2">
    <source>
        <dbReference type="EMBL" id="GES01250.1"/>
    </source>
</evidence>
<protein>
    <submittedName>
        <fullName evidence="2">Uncharacterized protein</fullName>
    </submittedName>
</protein>
<keyword evidence="1" id="KW-1133">Transmembrane helix</keyword>
<keyword evidence="1" id="KW-0472">Membrane</keyword>
<feature type="transmembrane region" description="Helical" evidence="1">
    <location>
        <begin position="46"/>
        <end position="65"/>
    </location>
</feature>
<keyword evidence="3" id="KW-1185">Reference proteome</keyword>
<keyword evidence="1" id="KW-0812">Transmembrane</keyword>
<dbReference type="EMBL" id="BLAD01000049">
    <property type="protein sequence ID" value="GES01250.1"/>
    <property type="molecule type" value="Genomic_DNA"/>
</dbReference>
<name>A0A5M3VZ83_9ACTN</name>
<evidence type="ECO:0000313" key="3">
    <source>
        <dbReference type="Proteomes" id="UP000334990"/>
    </source>
</evidence>
<reference evidence="2 3" key="1">
    <citation type="submission" date="2019-10" db="EMBL/GenBank/DDBJ databases">
        <title>Whole genome shotgun sequence of Acrocarpospora corrugata NBRC 13972.</title>
        <authorList>
            <person name="Ichikawa N."/>
            <person name="Kimura A."/>
            <person name="Kitahashi Y."/>
            <person name="Komaki H."/>
            <person name="Oguchi A."/>
        </authorList>
    </citation>
    <scope>NUCLEOTIDE SEQUENCE [LARGE SCALE GENOMIC DNA]</scope>
    <source>
        <strain evidence="2 3">NBRC 13972</strain>
    </source>
</reference>
<comment type="caution">
    <text evidence="2">The sequence shown here is derived from an EMBL/GenBank/DDBJ whole genome shotgun (WGS) entry which is preliminary data.</text>
</comment>
<accession>A0A5M3VZ83</accession>
<sequence length="69" mass="7610">MKYLKGFVRFWYDFVIGDDWKIATAVVTALAITAVALTTGLLTGPLLIILGAVLLFTFFVVSMVVDVRK</sequence>
<organism evidence="2 3">
    <name type="scientific">Acrocarpospora corrugata</name>
    <dbReference type="NCBI Taxonomy" id="35763"/>
    <lineage>
        <taxon>Bacteria</taxon>
        <taxon>Bacillati</taxon>
        <taxon>Actinomycetota</taxon>
        <taxon>Actinomycetes</taxon>
        <taxon>Streptosporangiales</taxon>
        <taxon>Streptosporangiaceae</taxon>
        <taxon>Acrocarpospora</taxon>
    </lineage>
</organism>
<gene>
    <name evidence="2" type="ORF">Acor_33140</name>
</gene>
<dbReference type="RefSeq" id="WP_155337545.1">
    <property type="nucleotide sequence ID" value="NZ_BAAABN010000032.1"/>
</dbReference>
<dbReference type="AlphaFoldDB" id="A0A5M3VZ83"/>
<dbReference type="Proteomes" id="UP000334990">
    <property type="component" value="Unassembled WGS sequence"/>
</dbReference>
<evidence type="ECO:0000256" key="1">
    <source>
        <dbReference type="SAM" id="Phobius"/>
    </source>
</evidence>